<comment type="caution">
    <text evidence="1">The sequence shown here is derived from an EMBL/GenBank/DDBJ whole genome shotgun (WGS) entry which is preliminary data.</text>
</comment>
<sequence>MTIRALPNISYGRKKTYNCFGGVGHESRGEWTGLESGEYFSQITKINDSESGYRLSVDYVAVDTTETG</sequence>
<gene>
    <name evidence="1" type="ORF">RM590_21115</name>
</gene>
<accession>A0ABU2MU74</accession>
<evidence type="ECO:0000313" key="2">
    <source>
        <dbReference type="Proteomes" id="UP001183246"/>
    </source>
</evidence>
<dbReference type="Proteomes" id="UP001183246">
    <property type="component" value="Unassembled WGS sequence"/>
</dbReference>
<evidence type="ECO:0000313" key="1">
    <source>
        <dbReference type="EMBL" id="MDT0345085.1"/>
    </source>
</evidence>
<name>A0ABU2MU74_9ACTN</name>
<reference evidence="2" key="1">
    <citation type="submission" date="2023-07" db="EMBL/GenBank/DDBJ databases">
        <title>30 novel species of actinomycetes from the DSMZ collection.</title>
        <authorList>
            <person name="Nouioui I."/>
        </authorList>
    </citation>
    <scope>NUCLEOTIDE SEQUENCE [LARGE SCALE GENOMIC DNA]</scope>
    <source>
        <strain evidence="2">DSM 44938</strain>
    </source>
</reference>
<dbReference type="RefSeq" id="WP_311706210.1">
    <property type="nucleotide sequence ID" value="NZ_JAVREL010000012.1"/>
</dbReference>
<keyword evidence="2" id="KW-1185">Reference proteome</keyword>
<organism evidence="1 2">
    <name type="scientific">Streptomyces litchfieldiae</name>
    <dbReference type="NCBI Taxonomy" id="3075543"/>
    <lineage>
        <taxon>Bacteria</taxon>
        <taxon>Bacillati</taxon>
        <taxon>Actinomycetota</taxon>
        <taxon>Actinomycetes</taxon>
        <taxon>Kitasatosporales</taxon>
        <taxon>Streptomycetaceae</taxon>
        <taxon>Streptomyces</taxon>
    </lineage>
</organism>
<dbReference type="EMBL" id="JAVREL010000012">
    <property type="protein sequence ID" value="MDT0345085.1"/>
    <property type="molecule type" value="Genomic_DNA"/>
</dbReference>
<proteinExistence type="predicted"/>
<protein>
    <submittedName>
        <fullName evidence="1">Uncharacterized protein</fullName>
    </submittedName>
</protein>